<protein>
    <submittedName>
        <fullName evidence="3">CRISPR-associated protein Cas7/Cst2/DevR</fullName>
    </submittedName>
</protein>
<keyword evidence="1" id="KW-0051">Antiviral defense</keyword>
<evidence type="ECO:0000256" key="1">
    <source>
        <dbReference type="ARBA" id="ARBA00023118"/>
    </source>
</evidence>
<accession>A0A166AHJ3</accession>
<dbReference type="InterPro" id="IPR010154">
    <property type="entry name" value="CRISPR-assoc_Cas7/Cst2/DevR"/>
</dbReference>
<sequence>MGKYIVLDIVFYGRSLNYDQGSGNYQELKKITKWDGKQHTLVSRYALRYSLLETAREFYKWDLVDGKDLINAGNSDDSKVIQLSNDLLFSGEILNYPEFDLFGYLITSTTPQNFRTAPVKIGHAISLTPFNYDSLFNANIGLANRVRKYKGKLEPNPFVVEEHETFYQYSIVIDVDNVGELEVYVDKSKCEIENNEGKWKIAEINDDLTIHAEKGSGKSKEKYEIKKSDIFTEKSQYNMSNIDNIYTFSFSIKNEERNNRIKELIQSIMNLKRFIKARDEDLSPKLMIVGIYENNPYQTYKDRICLLDEYTKEEYDEIEEIPSSDGKRVVKVKHKITKSKKPTFEVIGIEENNEFETYDQKEILTFIENFLNNNKNEKLCNLKLYHDPNIDITYKK</sequence>
<comment type="caution">
    <text evidence="3">The sequence shown here is derived from an EMBL/GenBank/DDBJ whole genome shotgun (WGS) entry which is preliminary data.</text>
</comment>
<comment type="function">
    <text evidence="2">CRISPR (clustered regularly interspaced short palindromic repeat) is an adaptive immune system that provides protection against mobile genetic elements (viruses, transposable elements and conjugative plasmids). CRISPR clusters contain spacers, sequences complementary to antecedent mobile elements, and target invading nucleic acids. CRISPR clusters are transcribed and processed into CRISPR RNA (crRNA).</text>
</comment>
<organism evidence="3 4">
    <name type="scientific">Methanobrevibacter curvatus</name>
    <dbReference type="NCBI Taxonomy" id="49547"/>
    <lineage>
        <taxon>Archaea</taxon>
        <taxon>Methanobacteriati</taxon>
        <taxon>Methanobacteriota</taxon>
        <taxon>Methanomada group</taxon>
        <taxon>Methanobacteria</taxon>
        <taxon>Methanobacteriales</taxon>
        <taxon>Methanobacteriaceae</taxon>
        <taxon>Methanobrevibacter</taxon>
    </lineage>
</organism>
<dbReference type="STRING" id="49547.MBCUR_11940"/>
<gene>
    <name evidence="3" type="primary">devR</name>
    <name evidence="3" type="ORF">MBCUR_11940</name>
</gene>
<dbReference type="NCBIfam" id="TIGR01875">
    <property type="entry name" value="cas_MJ0381"/>
    <property type="match status" value="1"/>
</dbReference>
<dbReference type="PATRIC" id="fig|49547.3.peg.1282"/>
<dbReference type="NCBIfam" id="TIGR02585">
    <property type="entry name" value="cas_Cst2_DevR"/>
    <property type="match status" value="1"/>
</dbReference>
<evidence type="ECO:0000313" key="4">
    <source>
        <dbReference type="Proteomes" id="UP000077245"/>
    </source>
</evidence>
<proteinExistence type="predicted"/>
<dbReference type="AlphaFoldDB" id="A0A166AHJ3"/>
<dbReference type="GO" id="GO:0051607">
    <property type="term" value="P:defense response to virus"/>
    <property type="evidence" value="ECO:0007669"/>
    <property type="project" value="UniProtKB-KW"/>
</dbReference>
<dbReference type="Pfam" id="PF01905">
    <property type="entry name" value="DevR"/>
    <property type="match status" value="1"/>
</dbReference>
<reference evidence="3 4" key="1">
    <citation type="submission" date="2016-04" db="EMBL/GenBank/DDBJ databases">
        <title>Genome sequence of Methanobrevibacter curvatus DSM 11111.</title>
        <authorList>
            <person name="Poehlein A."/>
            <person name="Seedorf H."/>
            <person name="Daniel R."/>
        </authorList>
    </citation>
    <scope>NUCLEOTIDE SEQUENCE [LARGE SCALE GENOMIC DNA]</scope>
    <source>
        <strain evidence="3 4">DSM 11111</strain>
    </source>
</reference>
<name>A0A166AHJ3_9EURY</name>
<evidence type="ECO:0000256" key="2">
    <source>
        <dbReference type="ARBA" id="ARBA00025626"/>
    </source>
</evidence>
<dbReference type="Proteomes" id="UP000077245">
    <property type="component" value="Unassembled WGS sequence"/>
</dbReference>
<dbReference type="EMBL" id="LWMV01000175">
    <property type="protein sequence ID" value="KZX12042.1"/>
    <property type="molecule type" value="Genomic_DNA"/>
</dbReference>
<evidence type="ECO:0000313" key="3">
    <source>
        <dbReference type="EMBL" id="KZX12042.1"/>
    </source>
</evidence>
<dbReference type="RefSeq" id="WP_067091523.1">
    <property type="nucleotide sequence ID" value="NZ_LWMV01000175.1"/>
</dbReference>
<keyword evidence="4" id="KW-1185">Reference proteome</keyword>
<dbReference type="InterPro" id="IPR013414">
    <property type="entry name" value="Cas7/Cst2/DevR_sub_I-B/Tneap"/>
</dbReference>